<dbReference type="AlphaFoldDB" id="A0A3N1Q0Q1"/>
<name>A0A3N1Q0Q1_9GAMM</name>
<dbReference type="EMBL" id="RJUL01000001">
    <property type="protein sequence ID" value="ROQ30406.1"/>
    <property type="molecule type" value="Genomic_DNA"/>
</dbReference>
<keyword evidence="1" id="KW-0472">Membrane</keyword>
<protein>
    <submittedName>
        <fullName evidence="2">Uncharacterized protein</fullName>
    </submittedName>
</protein>
<accession>A0A3N1Q0Q1</accession>
<evidence type="ECO:0000313" key="2">
    <source>
        <dbReference type="EMBL" id="ROQ30406.1"/>
    </source>
</evidence>
<evidence type="ECO:0000313" key="3">
    <source>
        <dbReference type="Proteomes" id="UP000268033"/>
    </source>
</evidence>
<dbReference type="Proteomes" id="UP000268033">
    <property type="component" value="Unassembled WGS sequence"/>
</dbReference>
<reference evidence="2 3" key="1">
    <citation type="submission" date="2018-11" db="EMBL/GenBank/DDBJ databases">
        <title>Genomic Encyclopedia of Type Strains, Phase IV (KMG-IV): sequencing the most valuable type-strain genomes for metagenomic binning, comparative biology and taxonomic classification.</title>
        <authorList>
            <person name="Goeker M."/>
        </authorList>
    </citation>
    <scope>NUCLEOTIDE SEQUENCE [LARGE SCALE GENOMIC DNA]</scope>
    <source>
        <strain evidence="2 3">DSM 21945</strain>
    </source>
</reference>
<keyword evidence="1" id="KW-1133">Transmembrane helix</keyword>
<gene>
    <name evidence="2" type="ORF">EDC28_10192</name>
</gene>
<keyword evidence="3" id="KW-1185">Reference proteome</keyword>
<feature type="transmembrane region" description="Helical" evidence="1">
    <location>
        <begin position="36"/>
        <end position="55"/>
    </location>
</feature>
<keyword evidence="1" id="KW-0812">Transmembrane</keyword>
<sequence length="82" mass="8882">MTLRLLVSLIIGGLLSLSLSLNWFLLMPIENGSRLAGILLAAMPIWALVVMFMLCDGRRLHHGVASWGAALLLSALVNGVLW</sequence>
<feature type="transmembrane region" description="Helical" evidence="1">
    <location>
        <begin position="62"/>
        <end position="81"/>
    </location>
</feature>
<organism evidence="2 3">
    <name type="scientific">Gallaecimonas pentaromativorans</name>
    <dbReference type="NCBI Taxonomy" id="584787"/>
    <lineage>
        <taxon>Bacteria</taxon>
        <taxon>Pseudomonadati</taxon>
        <taxon>Pseudomonadota</taxon>
        <taxon>Gammaproteobacteria</taxon>
        <taxon>Enterobacterales</taxon>
        <taxon>Gallaecimonadaceae</taxon>
        <taxon>Gallaecimonas</taxon>
    </lineage>
</organism>
<evidence type="ECO:0000256" key="1">
    <source>
        <dbReference type="SAM" id="Phobius"/>
    </source>
</evidence>
<comment type="caution">
    <text evidence="2">The sequence shown here is derived from an EMBL/GenBank/DDBJ whole genome shotgun (WGS) entry which is preliminary data.</text>
</comment>
<proteinExistence type="predicted"/>
<dbReference type="RefSeq" id="WP_050657697.1">
    <property type="nucleotide sequence ID" value="NZ_JBLXAC010000014.1"/>
</dbReference>
<dbReference type="OrthoDB" id="9977459at2"/>
<dbReference type="STRING" id="584787.GCA_001247655_01683"/>